<feature type="chain" id="PRO_5039411879" description="Lipoprotein" evidence="1">
    <location>
        <begin position="22"/>
        <end position="122"/>
    </location>
</feature>
<name>A0A845E1L2_9BACI</name>
<evidence type="ECO:0008006" key="4">
    <source>
        <dbReference type="Google" id="ProtNLM"/>
    </source>
</evidence>
<proteinExistence type="predicted"/>
<keyword evidence="1" id="KW-0732">Signal</keyword>
<evidence type="ECO:0000313" key="2">
    <source>
        <dbReference type="EMBL" id="MYL20177.1"/>
    </source>
</evidence>
<sequence length="122" mass="13938">MRKWLGYILVILLLAGCGAGASQRAIQDLTSTMENELHIVYFYEQERPSEQMEAQLTGMKVFLARKNIPSSISYRKIDGEKNYEELLGVKDGQILVFDYKGIRFNARNIHVLEGMILQLSNP</sequence>
<dbReference type="AlphaFoldDB" id="A0A845E1L2"/>
<comment type="caution">
    <text evidence="2">The sequence shown here is derived from an EMBL/GenBank/DDBJ whole genome shotgun (WGS) entry which is preliminary data.</text>
</comment>
<dbReference type="RefSeq" id="WP_160836647.1">
    <property type="nucleotide sequence ID" value="NZ_JAIVAK010000001.1"/>
</dbReference>
<dbReference type="EMBL" id="WMET01000002">
    <property type="protein sequence ID" value="MYL20177.1"/>
    <property type="molecule type" value="Genomic_DNA"/>
</dbReference>
<gene>
    <name evidence="2" type="ORF">GLW04_09790</name>
</gene>
<protein>
    <recommendedName>
        <fullName evidence="4">Lipoprotein</fullName>
    </recommendedName>
</protein>
<organism evidence="2 3">
    <name type="scientific">Halobacillus litoralis</name>
    <dbReference type="NCBI Taxonomy" id="45668"/>
    <lineage>
        <taxon>Bacteria</taxon>
        <taxon>Bacillati</taxon>
        <taxon>Bacillota</taxon>
        <taxon>Bacilli</taxon>
        <taxon>Bacillales</taxon>
        <taxon>Bacillaceae</taxon>
        <taxon>Halobacillus</taxon>
    </lineage>
</organism>
<dbReference type="OrthoDB" id="2969275at2"/>
<feature type="signal peptide" evidence="1">
    <location>
        <begin position="1"/>
        <end position="21"/>
    </location>
</feature>
<evidence type="ECO:0000313" key="3">
    <source>
        <dbReference type="Proteomes" id="UP000460949"/>
    </source>
</evidence>
<evidence type="ECO:0000256" key="1">
    <source>
        <dbReference type="SAM" id="SignalP"/>
    </source>
</evidence>
<dbReference type="PROSITE" id="PS51257">
    <property type="entry name" value="PROKAR_LIPOPROTEIN"/>
    <property type="match status" value="1"/>
</dbReference>
<dbReference type="Proteomes" id="UP000460949">
    <property type="component" value="Unassembled WGS sequence"/>
</dbReference>
<accession>A0A845E1L2</accession>
<reference evidence="2 3" key="1">
    <citation type="submission" date="2019-11" db="EMBL/GenBank/DDBJ databases">
        <title>Genome sequences of 17 halophilic strains isolated from different environments.</title>
        <authorList>
            <person name="Furrow R.E."/>
        </authorList>
    </citation>
    <scope>NUCLEOTIDE SEQUENCE [LARGE SCALE GENOMIC DNA]</scope>
    <source>
        <strain evidence="2 3">22511_23_Filter</strain>
    </source>
</reference>